<proteinExistence type="inferred from homology"/>
<evidence type="ECO:0008006" key="10">
    <source>
        <dbReference type="Google" id="ProtNLM"/>
    </source>
</evidence>
<dbReference type="Pfam" id="PF00067">
    <property type="entry name" value="p450"/>
    <property type="match status" value="2"/>
</dbReference>
<dbReference type="STRING" id="260086.SAMN05216207_101970"/>
<dbReference type="OrthoDB" id="142769at2"/>
<dbReference type="PROSITE" id="PS00086">
    <property type="entry name" value="CYTOCHROME_P450"/>
    <property type="match status" value="1"/>
</dbReference>
<evidence type="ECO:0000313" key="9">
    <source>
        <dbReference type="Proteomes" id="UP000199614"/>
    </source>
</evidence>
<evidence type="ECO:0000256" key="2">
    <source>
        <dbReference type="ARBA" id="ARBA00022617"/>
    </source>
</evidence>
<gene>
    <name evidence="8" type="ORF">SAMN05216207_101970</name>
</gene>
<dbReference type="InterPro" id="IPR001128">
    <property type="entry name" value="Cyt_P450"/>
</dbReference>
<dbReference type="GO" id="GO:0020037">
    <property type="term" value="F:heme binding"/>
    <property type="evidence" value="ECO:0007669"/>
    <property type="project" value="InterPro"/>
</dbReference>
<dbReference type="EMBL" id="FOUY01000019">
    <property type="protein sequence ID" value="SFN69589.1"/>
    <property type="molecule type" value="Genomic_DNA"/>
</dbReference>
<dbReference type="PRINTS" id="PR00359">
    <property type="entry name" value="BP450"/>
</dbReference>
<dbReference type="InterPro" id="IPR002397">
    <property type="entry name" value="Cyt_P450_B"/>
</dbReference>
<dbReference type="Proteomes" id="UP000199614">
    <property type="component" value="Unassembled WGS sequence"/>
</dbReference>
<dbReference type="CDD" id="cd11029">
    <property type="entry name" value="CYP107-like"/>
    <property type="match status" value="1"/>
</dbReference>
<dbReference type="AlphaFoldDB" id="A0A1I5B512"/>
<dbReference type="RefSeq" id="WP_093345645.1">
    <property type="nucleotide sequence ID" value="NZ_FOUY01000019.1"/>
</dbReference>
<keyword evidence="9" id="KW-1185">Reference proteome</keyword>
<dbReference type="PANTHER" id="PTHR46696">
    <property type="entry name" value="P450, PUTATIVE (EUROFUNG)-RELATED"/>
    <property type="match status" value="1"/>
</dbReference>
<dbReference type="Gene3D" id="1.10.630.10">
    <property type="entry name" value="Cytochrome P450"/>
    <property type="match status" value="1"/>
</dbReference>
<evidence type="ECO:0000256" key="1">
    <source>
        <dbReference type="ARBA" id="ARBA00010617"/>
    </source>
</evidence>
<evidence type="ECO:0000256" key="3">
    <source>
        <dbReference type="ARBA" id="ARBA00022723"/>
    </source>
</evidence>
<dbReference type="SUPFAM" id="SSF48264">
    <property type="entry name" value="Cytochrome P450"/>
    <property type="match status" value="1"/>
</dbReference>
<keyword evidence="6 7" id="KW-0503">Monooxygenase</keyword>
<name>A0A1I5B512_PSUAM</name>
<evidence type="ECO:0000256" key="6">
    <source>
        <dbReference type="ARBA" id="ARBA00023033"/>
    </source>
</evidence>
<evidence type="ECO:0000313" key="8">
    <source>
        <dbReference type="EMBL" id="SFN69589.1"/>
    </source>
</evidence>
<evidence type="ECO:0000256" key="7">
    <source>
        <dbReference type="RuleBase" id="RU000461"/>
    </source>
</evidence>
<dbReference type="GO" id="GO:0004497">
    <property type="term" value="F:monooxygenase activity"/>
    <property type="evidence" value="ECO:0007669"/>
    <property type="project" value="UniProtKB-KW"/>
</dbReference>
<keyword evidence="5 7" id="KW-0408">Iron</keyword>
<keyword evidence="4 7" id="KW-0560">Oxidoreductase</keyword>
<accession>A0A1I5B512</accession>
<evidence type="ECO:0000256" key="5">
    <source>
        <dbReference type="ARBA" id="ARBA00023004"/>
    </source>
</evidence>
<dbReference type="FunFam" id="1.10.630.10:FF:000018">
    <property type="entry name" value="Cytochrome P450 monooxygenase"/>
    <property type="match status" value="1"/>
</dbReference>
<dbReference type="InterPro" id="IPR017972">
    <property type="entry name" value="Cyt_P450_CS"/>
</dbReference>
<reference evidence="8 9" key="1">
    <citation type="submission" date="2016-10" db="EMBL/GenBank/DDBJ databases">
        <authorList>
            <person name="de Groot N.N."/>
        </authorList>
    </citation>
    <scope>NUCLEOTIDE SEQUENCE [LARGE SCALE GENOMIC DNA]</scope>
    <source>
        <strain evidence="8 9">CGMCC 4.1877</strain>
    </source>
</reference>
<sequence length="413" mass="45153">MTAPTEIRDLLAPELLADPYTGFARMREEAPVVKVSLMGAPPMLLVTRHDDVRAVLTDPRFVTDPELAGGPGMRQIMLEQLGVPDDLVDYLLHNILTTDGADHTRLRKLVSRAFTVKRVQGLRPRVEEITAGLLDDLADAGADGRPVDIVEKLGYPLPITVICELVGVPEPDRPQWHEWGRVLTSMDPERIPAVLRAAVDHVHALIDARRAEPADDLITALVQAQDEDGDRLSDREMVTMIFALVMAGHETTAHLISNATLALLTHPDQLALLRAEPGRWPQAVGELMRLRGPVQFTQNRYPTTDVVIGGVDVPAGTPVIAGLLSANTDPRAYSGPDRLDVTREAGRGDGHLGFGQGVHYCLGAALARQEAEVTLRMLFDRFPRIELAVPPAEIVWDAKPGFSRIVELPVRVA</sequence>
<dbReference type="GO" id="GO:0005506">
    <property type="term" value="F:iron ion binding"/>
    <property type="evidence" value="ECO:0007669"/>
    <property type="project" value="InterPro"/>
</dbReference>
<dbReference type="PANTHER" id="PTHR46696:SF1">
    <property type="entry name" value="CYTOCHROME P450 YJIB-RELATED"/>
    <property type="match status" value="1"/>
</dbReference>
<organism evidence="8 9">
    <name type="scientific">Pseudonocardia ammonioxydans</name>
    <dbReference type="NCBI Taxonomy" id="260086"/>
    <lineage>
        <taxon>Bacteria</taxon>
        <taxon>Bacillati</taxon>
        <taxon>Actinomycetota</taxon>
        <taxon>Actinomycetes</taxon>
        <taxon>Pseudonocardiales</taxon>
        <taxon>Pseudonocardiaceae</taxon>
        <taxon>Pseudonocardia</taxon>
    </lineage>
</organism>
<dbReference type="GO" id="GO:0016705">
    <property type="term" value="F:oxidoreductase activity, acting on paired donors, with incorporation or reduction of molecular oxygen"/>
    <property type="evidence" value="ECO:0007669"/>
    <property type="project" value="InterPro"/>
</dbReference>
<dbReference type="InterPro" id="IPR036396">
    <property type="entry name" value="Cyt_P450_sf"/>
</dbReference>
<comment type="similarity">
    <text evidence="1 7">Belongs to the cytochrome P450 family.</text>
</comment>
<keyword evidence="2 7" id="KW-0349">Heme</keyword>
<protein>
    <recommendedName>
        <fullName evidence="10">Cytochrome P450</fullName>
    </recommendedName>
</protein>
<evidence type="ECO:0000256" key="4">
    <source>
        <dbReference type="ARBA" id="ARBA00023002"/>
    </source>
</evidence>
<keyword evidence="3 7" id="KW-0479">Metal-binding</keyword>